<dbReference type="AlphaFoldDB" id="J2KG59"/>
<dbReference type="NCBIfam" id="TIGR04183">
    <property type="entry name" value="Por_Secre_tail"/>
    <property type="match status" value="1"/>
</dbReference>
<keyword evidence="1 2" id="KW-0732">Signal</keyword>
<comment type="caution">
    <text evidence="4">The sequence shown here is derived from an EMBL/GenBank/DDBJ whole genome shotgun (WGS) entry which is preliminary data.</text>
</comment>
<evidence type="ECO:0000256" key="1">
    <source>
        <dbReference type="ARBA" id="ARBA00022729"/>
    </source>
</evidence>
<organism evidence="4 5">
    <name type="scientific">Chryseobacterium populi</name>
    <dbReference type="NCBI Taxonomy" id="1144316"/>
    <lineage>
        <taxon>Bacteria</taxon>
        <taxon>Pseudomonadati</taxon>
        <taxon>Bacteroidota</taxon>
        <taxon>Flavobacteriia</taxon>
        <taxon>Flavobacteriales</taxon>
        <taxon>Weeksellaceae</taxon>
        <taxon>Chryseobacterium group</taxon>
        <taxon>Chryseobacterium</taxon>
    </lineage>
</organism>
<evidence type="ECO:0000313" key="5">
    <source>
        <dbReference type="Proteomes" id="UP000007509"/>
    </source>
</evidence>
<dbReference type="InterPro" id="IPR011047">
    <property type="entry name" value="Quinoprotein_ADH-like_sf"/>
</dbReference>
<feature type="chain" id="PRO_5003749700" evidence="2">
    <location>
        <begin position="22"/>
        <end position="506"/>
    </location>
</feature>
<dbReference type="PANTHER" id="PTHR42754">
    <property type="entry name" value="ENDOGLUCANASE"/>
    <property type="match status" value="1"/>
</dbReference>
<keyword evidence="5" id="KW-1185">Reference proteome</keyword>
<evidence type="ECO:0000313" key="4">
    <source>
        <dbReference type="EMBL" id="EJL72108.1"/>
    </source>
</evidence>
<dbReference type="PATRIC" id="fig|1144316.3.peg.2110"/>
<evidence type="ECO:0000256" key="2">
    <source>
        <dbReference type="SAM" id="SignalP"/>
    </source>
</evidence>
<evidence type="ECO:0000259" key="3">
    <source>
        <dbReference type="Pfam" id="PF18962"/>
    </source>
</evidence>
<dbReference type="RefSeq" id="WP_007843342.1">
    <property type="nucleotide sequence ID" value="NZ_AKJY01000034.1"/>
</dbReference>
<gene>
    <name evidence="4" type="ORF">PMI13_02099</name>
</gene>
<dbReference type="EMBL" id="AKJY01000034">
    <property type="protein sequence ID" value="EJL72108.1"/>
    <property type="molecule type" value="Genomic_DNA"/>
</dbReference>
<accession>J2KG59</accession>
<feature type="signal peptide" evidence="2">
    <location>
        <begin position="1"/>
        <end position="21"/>
    </location>
</feature>
<feature type="domain" description="Secretion system C-terminal sorting" evidence="3">
    <location>
        <begin position="434"/>
        <end position="504"/>
    </location>
</feature>
<dbReference type="InterPro" id="IPR026444">
    <property type="entry name" value="Secre_tail"/>
</dbReference>
<dbReference type="OrthoDB" id="9811934at2"/>
<dbReference type="PANTHER" id="PTHR42754:SF1">
    <property type="entry name" value="LIPOPROTEIN"/>
    <property type="match status" value="1"/>
</dbReference>
<protein>
    <submittedName>
        <fullName evidence="4">Por secretion system C-terminal sorting domain containing protein</fullName>
    </submittedName>
</protein>
<reference evidence="4 5" key="1">
    <citation type="journal article" date="2012" name="J. Bacteriol.">
        <title>Twenty-one genome sequences from Pseudomonas species and 19 genome sequences from diverse bacteria isolated from the rhizosphere and endosphere of Populus deltoides.</title>
        <authorList>
            <person name="Brown S.D."/>
            <person name="Utturkar S.M."/>
            <person name="Klingeman D.M."/>
            <person name="Johnson C.M."/>
            <person name="Martin S.L."/>
            <person name="Land M.L."/>
            <person name="Lu T.Y."/>
            <person name="Schadt C.W."/>
            <person name="Doktycz M.J."/>
            <person name="Pelletier D.A."/>
        </authorList>
    </citation>
    <scope>NUCLEOTIDE SEQUENCE [LARGE SCALE GENOMIC DNA]</scope>
    <source>
        <strain evidence="4 5">CF314</strain>
    </source>
</reference>
<proteinExistence type="predicted"/>
<name>J2KG59_9FLAO</name>
<dbReference type="Pfam" id="PF18962">
    <property type="entry name" value="Por_Secre_tail"/>
    <property type="match status" value="1"/>
</dbReference>
<dbReference type="Proteomes" id="UP000007509">
    <property type="component" value="Unassembled WGS sequence"/>
</dbReference>
<sequence length="506" mass="54631">MKNIYYFLFIALSCSFIKAQAPDIEWQKSLGGTFSEQYPDIQQTSDGGYIVAGSSSSHNGDVTGNHGSLDQWVVKLNSSGMIQWQKCLGGSSVERAYSVRQTADGGYIVAGSTESNNGDVTGNHGSSDYWVVKLDASGNLTWQKTLGGTGIDIAKSIRQTSDGGYIVSGRSSSVDGDITGNLGNSDYWVVKLSPTGNLQWQKSLGGEGPDEAASIEQTTDGGYIVAGTSWTSNTIIIGHGFGDYWVVKLDPTGNTQWQKSFGGSNTDNACSVKQTSDGGYIVLGTSSSIDGDITASNGNDDYWVVKMDALGNLQWQKSYGDDLYDRAFNINTTSDGGYAVVGYSGTPAEGNPGSNDYWMLKLKPNGDVDWHKKFGGLTDDTAMAVQQTSDGGYIISGYSDAITGTPGNYNYWIIKLGGKRLSTEENLISEKPHLYPNPAKESFYLDNLPGEVTVHITDMSGRKLFNQKYNEKKVSISTNQFINGVYVIQVQHQGKTILSDKLIIKK</sequence>
<dbReference type="SUPFAM" id="SSF50998">
    <property type="entry name" value="Quinoprotein alcohol dehydrogenase-like"/>
    <property type="match status" value="1"/>
</dbReference>